<feature type="region of interest" description="Disordered" evidence="1">
    <location>
        <begin position="1"/>
        <end position="66"/>
    </location>
</feature>
<accession>A0A6J4LQH0</accession>
<feature type="compositionally biased region" description="Basic residues" evidence="1">
    <location>
        <begin position="244"/>
        <end position="255"/>
    </location>
</feature>
<proteinExistence type="predicted"/>
<feature type="non-terminal residue" evidence="2">
    <location>
        <position position="1"/>
    </location>
</feature>
<dbReference type="EMBL" id="CADCTV010000521">
    <property type="protein sequence ID" value="CAA9338166.1"/>
    <property type="molecule type" value="Genomic_DNA"/>
</dbReference>
<feature type="region of interest" description="Disordered" evidence="1">
    <location>
        <begin position="304"/>
        <end position="347"/>
    </location>
</feature>
<feature type="non-terminal residue" evidence="2">
    <location>
        <position position="347"/>
    </location>
</feature>
<keyword evidence="2" id="KW-0378">Hydrolase</keyword>
<feature type="compositionally biased region" description="Basic residues" evidence="1">
    <location>
        <begin position="278"/>
        <end position="287"/>
    </location>
</feature>
<evidence type="ECO:0000313" key="2">
    <source>
        <dbReference type="EMBL" id="CAA9338166.1"/>
    </source>
</evidence>
<feature type="compositionally biased region" description="Low complexity" evidence="1">
    <location>
        <begin position="304"/>
        <end position="315"/>
    </location>
</feature>
<evidence type="ECO:0000256" key="1">
    <source>
        <dbReference type="SAM" id="MobiDB-lite"/>
    </source>
</evidence>
<feature type="compositionally biased region" description="Low complexity" evidence="1">
    <location>
        <begin position="179"/>
        <end position="195"/>
    </location>
</feature>
<feature type="compositionally biased region" description="Basic and acidic residues" evidence="1">
    <location>
        <begin position="16"/>
        <end position="30"/>
    </location>
</feature>
<dbReference type="EC" id="3.2.1.20" evidence="2"/>
<feature type="compositionally biased region" description="Basic residues" evidence="1">
    <location>
        <begin position="101"/>
        <end position="110"/>
    </location>
</feature>
<sequence length="347" mass="36664">GRRRGRSAGVGGDGGAGERRAPVVEARSHLPDLPALLPGHGRRRGGGPGGDRGAARLPGVAGGGRDVDLALLPVADGGLRLRRDGPPRRRSALRDAGGLRRAGRRGARARAARDPGLHPQPHLGPAPLVRGGAAVARRSQARLVHLARSGAGRRRAQQLAERLWGERVDAGRGHGAVLPALLSPPAAGPQLAQPAGGSGDARGDPLLDGARGGRRARGRRAEGDQGRRAPRRPAQPRLPPGRGRSVRRAAAHPFRRPAGGARRDRPHAARDRRVSQPRAHRRDLQRHRAADAVLRARRRRLPLPLQLPAHQAAVGRARHRRGHPALRGAPAVRRVAQLGPGQPRPAP</sequence>
<dbReference type="GO" id="GO:0004558">
    <property type="term" value="F:alpha-1,4-glucosidase activity"/>
    <property type="evidence" value="ECO:0007669"/>
    <property type="project" value="UniProtKB-EC"/>
</dbReference>
<gene>
    <name evidence="2" type="ORF">AVDCRST_MAG89-2496</name>
</gene>
<feature type="region of interest" description="Disordered" evidence="1">
    <location>
        <begin position="179"/>
        <end position="287"/>
    </location>
</feature>
<feature type="region of interest" description="Disordered" evidence="1">
    <location>
        <begin position="78"/>
        <end position="134"/>
    </location>
</feature>
<protein>
    <submittedName>
        <fullName evidence="2">GH13_23 / GH13_17 / GH13_31 / GH13_30 / GH13_ 40 / GH13_16 / GH13_29 / GH13_35 / GH13_36 / GH13 / GH13_4 / GH13_20 / GH13_2 / GH13_1 / GH13_34 / GH13 _26 / GH13_19</fullName>
        <ecNumber evidence="2">3.2.1.20</ecNumber>
    </submittedName>
</protein>
<dbReference type="AlphaFoldDB" id="A0A6J4LQH0"/>
<organism evidence="2">
    <name type="scientific">uncultured Gemmatimonadota bacterium</name>
    <dbReference type="NCBI Taxonomy" id="203437"/>
    <lineage>
        <taxon>Bacteria</taxon>
        <taxon>Pseudomonadati</taxon>
        <taxon>Gemmatimonadota</taxon>
        <taxon>environmental samples</taxon>
    </lineage>
</organism>
<name>A0A6J4LQH0_9BACT</name>
<keyword evidence="2" id="KW-0326">Glycosidase</keyword>
<reference evidence="2" key="1">
    <citation type="submission" date="2020-02" db="EMBL/GenBank/DDBJ databases">
        <authorList>
            <person name="Meier V. D."/>
        </authorList>
    </citation>
    <scope>NUCLEOTIDE SEQUENCE</scope>
    <source>
        <strain evidence="2">AVDCRST_MAG89</strain>
    </source>
</reference>
<feature type="compositionally biased region" description="Basic and acidic residues" evidence="1">
    <location>
        <begin position="261"/>
        <end position="274"/>
    </location>
</feature>